<dbReference type="AlphaFoldDB" id="W3VRM7"/>
<keyword evidence="3" id="KW-1185">Reference proteome</keyword>
<proteinExistence type="predicted"/>
<accession>W3VRM7</accession>
<dbReference type="HOGENOM" id="CLU_1455006_0_0_1"/>
<reference evidence="2 3" key="1">
    <citation type="journal article" date="2014" name="Genome Announc.">
        <title>Genome sequence of the basidiomycetous fungus Pseudozyma aphidis DSM70725, an efficient producer of biosurfactant mannosylerythritol lipids.</title>
        <authorList>
            <person name="Lorenz S."/>
            <person name="Guenther M."/>
            <person name="Grumaz C."/>
            <person name="Rupp S."/>
            <person name="Zibek S."/>
            <person name="Sohn K."/>
        </authorList>
    </citation>
    <scope>NUCLEOTIDE SEQUENCE [LARGE SCALE GENOMIC DNA]</scope>
    <source>
        <strain evidence="3">ATCC 32657 / CBS 517.83 / DSM 70725 / JCM 10318 / NBRC 10182 / NRRL Y-7954 / St-0401</strain>
    </source>
</reference>
<name>W3VRM7_MOEAP</name>
<feature type="region of interest" description="Disordered" evidence="1">
    <location>
        <begin position="115"/>
        <end position="186"/>
    </location>
</feature>
<organism evidence="2 3">
    <name type="scientific">Moesziomyces aphidis</name>
    <name type="common">Pseudozyma aphidis</name>
    <dbReference type="NCBI Taxonomy" id="84754"/>
    <lineage>
        <taxon>Eukaryota</taxon>
        <taxon>Fungi</taxon>
        <taxon>Dikarya</taxon>
        <taxon>Basidiomycota</taxon>
        <taxon>Ustilaginomycotina</taxon>
        <taxon>Ustilaginomycetes</taxon>
        <taxon>Ustilaginales</taxon>
        <taxon>Ustilaginaceae</taxon>
        <taxon>Moesziomyces</taxon>
    </lineage>
</organism>
<evidence type="ECO:0000256" key="1">
    <source>
        <dbReference type="SAM" id="MobiDB-lite"/>
    </source>
</evidence>
<dbReference type="EMBL" id="AWNI01000007">
    <property type="protein sequence ID" value="ETS64204.1"/>
    <property type="molecule type" value="Genomic_DNA"/>
</dbReference>
<evidence type="ECO:0000313" key="2">
    <source>
        <dbReference type="EMBL" id="ETS64204.1"/>
    </source>
</evidence>
<dbReference type="Proteomes" id="UP000019462">
    <property type="component" value="Unassembled WGS sequence"/>
</dbReference>
<comment type="caution">
    <text evidence="2">The sequence shown here is derived from an EMBL/GenBank/DDBJ whole genome shotgun (WGS) entry which is preliminary data.</text>
</comment>
<sequence length="186" mass="19382">MHASQKKPALASCLLAQSSRGADLHTHSKANCKADCKVTLCMALEPFLEGPSPSPPSRSSSPSAKAQLVPAALSNQPQRIGITPIVHAQRRLEVAPSAVTSGPSDTPTRTIALQTQTRPGASHRKPLPSLVSIGPPGPEARTTSAHSARAINLPSELSDRLDASSERRVCQGAPGPVSDLRSIASR</sequence>
<protein>
    <submittedName>
        <fullName evidence="2">Uncharacterized protein</fullName>
    </submittedName>
</protein>
<feature type="region of interest" description="Disordered" evidence="1">
    <location>
        <begin position="49"/>
        <end position="72"/>
    </location>
</feature>
<feature type="compositionally biased region" description="Basic and acidic residues" evidence="1">
    <location>
        <begin position="157"/>
        <end position="169"/>
    </location>
</feature>
<evidence type="ECO:0000313" key="3">
    <source>
        <dbReference type="Proteomes" id="UP000019462"/>
    </source>
</evidence>
<gene>
    <name evidence="2" type="ORF">PaG_01443</name>
</gene>